<reference evidence="8" key="1">
    <citation type="submission" date="2021-01" db="EMBL/GenBank/DDBJ databases">
        <title>Whole genome shotgun sequence of Actinoplanes ferrugineus NBRC 15555.</title>
        <authorList>
            <person name="Komaki H."/>
            <person name="Tamura T."/>
        </authorList>
    </citation>
    <scope>NUCLEOTIDE SEQUENCE</scope>
    <source>
        <strain evidence="8">NBRC 15555</strain>
    </source>
</reference>
<feature type="domain" description="Flavodoxin-like fold" evidence="7">
    <location>
        <begin position="1"/>
        <end position="158"/>
    </location>
</feature>
<dbReference type="EC" id="1.6.5.-" evidence="6"/>
<dbReference type="Proteomes" id="UP000598174">
    <property type="component" value="Unassembled WGS sequence"/>
</dbReference>
<comment type="catalytic activity">
    <reaction evidence="5">
        <text>N,N-dimethyl-1,4-phenylenediamine + anthranilate + 2 NAD(+) = 2-(4-dimethylaminophenyl)diazenylbenzoate + 2 NADH + 2 H(+)</text>
        <dbReference type="Rhea" id="RHEA:55872"/>
        <dbReference type="ChEBI" id="CHEBI:15378"/>
        <dbReference type="ChEBI" id="CHEBI:15783"/>
        <dbReference type="ChEBI" id="CHEBI:16567"/>
        <dbReference type="ChEBI" id="CHEBI:57540"/>
        <dbReference type="ChEBI" id="CHEBI:57945"/>
        <dbReference type="ChEBI" id="CHEBI:71579"/>
        <dbReference type="EC" id="1.7.1.17"/>
    </reaction>
    <physiologicalReaction direction="right-to-left" evidence="5">
        <dbReference type="Rhea" id="RHEA:55874"/>
    </physiologicalReaction>
</comment>
<dbReference type="HAMAP" id="MF_01216">
    <property type="entry name" value="Azoreductase_type1"/>
    <property type="match status" value="1"/>
</dbReference>
<evidence type="ECO:0000313" key="9">
    <source>
        <dbReference type="Proteomes" id="UP000598174"/>
    </source>
</evidence>
<evidence type="ECO:0000256" key="4">
    <source>
        <dbReference type="ARBA" id="ARBA00023027"/>
    </source>
</evidence>
<comment type="subunit">
    <text evidence="6">Homodimer.</text>
</comment>
<evidence type="ECO:0000256" key="3">
    <source>
        <dbReference type="ARBA" id="ARBA00023002"/>
    </source>
</evidence>
<comment type="function">
    <text evidence="6">Quinone reductase that provides resistance to thiol-specific stress caused by electrophilic quinones.</text>
</comment>
<dbReference type="EMBL" id="BOMM01000057">
    <property type="protein sequence ID" value="GIE14749.1"/>
    <property type="molecule type" value="Genomic_DNA"/>
</dbReference>
<evidence type="ECO:0000259" key="7">
    <source>
        <dbReference type="Pfam" id="PF02525"/>
    </source>
</evidence>
<keyword evidence="1 6" id="KW-0285">Flavoprotein</keyword>
<keyword evidence="9" id="KW-1185">Reference proteome</keyword>
<dbReference type="PANTHER" id="PTHR43741">
    <property type="entry name" value="FMN-DEPENDENT NADH-AZOREDUCTASE 1"/>
    <property type="match status" value="1"/>
</dbReference>
<proteinExistence type="inferred from homology"/>
<comment type="cofactor">
    <cofactor evidence="6">
        <name>FMN</name>
        <dbReference type="ChEBI" id="CHEBI:58210"/>
    </cofactor>
    <text evidence="6">Binds 1 FMN per subunit.</text>
</comment>
<comment type="catalytic activity">
    <reaction evidence="6">
        <text>2 a quinone + NADH + H(+) = 2 a 1,4-benzosemiquinone + NAD(+)</text>
        <dbReference type="Rhea" id="RHEA:65952"/>
        <dbReference type="ChEBI" id="CHEBI:15378"/>
        <dbReference type="ChEBI" id="CHEBI:57540"/>
        <dbReference type="ChEBI" id="CHEBI:57945"/>
        <dbReference type="ChEBI" id="CHEBI:132124"/>
        <dbReference type="ChEBI" id="CHEBI:134225"/>
    </reaction>
</comment>
<dbReference type="GO" id="GO:0016652">
    <property type="term" value="F:oxidoreductase activity, acting on NAD(P)H as acceptor"/>
    <property type="evidence" value="ECO:0007669"/>
    <property type="project" value="UniProtKB-UniRule"/>
</dbReference>
<comment type="caution">
    <text evidence="6">Lacks conserved residue(s) required for the propagation of feature annotation.</text>
</comment>
<evidence type="ECO:0000256" key="6">
    <source>
        <dbReference type="HAMAP-Rule" id="MF_01216"/>
    </source>
</evidence>
<dbReference type="AlphaFoldDB" id="A0A919MHA9"/>
<dbReference type="InterPro" id="IPR050104">
    <property type="entry name" value="FMN-dep_NADH:Q_OxRdtase_AzoR1"/>
</dbReference>
<dbReference type="GO" id="GO:0009055">
    <property type="term" value="F:electron transfer activity"/>
    <property type="evidence" value="ECO:0007669"/>
    <property type="project" value="UniProtKB-UniRule"/>
</dbReference>
<comment type="function">
    <text evidence="6">Also exhibits azoreductase activity. Catalyzes the reductive cleavage of the azo bond in aromatic azo compounds to the corresponding amines.</text>
</comment>
<dbReference type="Gene3D" id="3.40.50.360">
    <property type="match status" value="1"/>
</dbReference>
<dbReference type="InterPro" id="IPR023048">
    <property type="entry name" value="NADH:quinone_OxRdtase_FMN_depd"/>
</dbReference>
<evidence type="ECO:0000256" key="5">
    <source>
        <dbReference type="ARBA" id="ARBA00048542"/>
    </source>
</evidence>
<feature type="binding site" evidence="6">
    <location>
        <begin position="15"/>
        <end position="17"/>
    </location>
    <ligand>
        <name>FMN</name>
        <dbReference type="ChEBI" id="CHEBI:58210"/>
    </ligand>
</feature>
<keyword evidence="4 6" id="KW-0520">NAD</keyword>
<dbReference type="InterPro" id="IPR003680">
    <property type="entry name" value="Flavodoxin_fold"/>
</dbReference>
<dbReference type="EC" id="1.7.1.17" evidence="6"/>
<sequence>MTVLRIDASIQGPNSASSELADVAEAEWLAVRPGDEIIRRHLGSEPLPADAWQNAIGGAFTPEDQRNEKQKASVALAQQLNNEVRNADALLLALPLYNWGVSQHAKIWIDLVLAGGPNGERLFDGKPAIVVTTRGGGYGPGTPREGWDHNTAFIRRIVEDVWGAELTLVERELTLAHHNPAMESLRDAADLLKKAAHEAAAHAGRTLAGR</sequence>
<feature type="binding site" evidence="6">
    <location>
        <position position="9"/>
    </location>
    <ligand>
        <name>FMN</name>
        <dbReference type="ChEBI" id="CHEBI:58210"/>
    </ligand>
</feature>
<name>A0A919MHA9_9ACTN</name>
<dbReference type="InterPro" id="IPR029039">
    <property type="entry name" value="Flavoprotein-like_sf"/>
</dbReference>
<accession>A0A919MHA9</accession>
<gene>
    <name evidence="8" type="primary">acpD</name>
    <name evidence="6" type="synonym">azoR</name>
    <name evidence="8" type="ORF">Afe05nite_65890</name>
</gene>
<comment type="caution">
    <text evidence="8">The sequence shown here is derived from an EMBL/GenBank/DDBJ whole genome shotgun (WGS) entry which is preliminary data.</text>
</comment>
<evidence type="ECO:0000256" key="2">
    <source>
        <dbReference type="ARBA" id="ARBA00022643"/>
    </source>
</evidence>
<dbReference type="RefSeq" id="WP_203821135.1">
    <property type="nucleotide sequence ID" value="NZ_BAAABP010000017.1"/>
</dbReference>
<protein>
    <recommendedName>
        <fullName evidence="6">FMN dependent NADH:quinone oxidoreductase</fullName>
        <ecNumber evidence="6">1.6.5.-</ecNumber>
    </recommendedName>
    <alternativeName>
        <fullName evidence="6">Azo-dye reductase</fullName>
    </alternativeName>
    <alternativeName>
        <fullName evidence="6">FMN-dependent NADH-azo compound oxidoreductase</fullName>
    </alternativeName>
    <alternativeName>
        <fullName evidence="6">FMN-dependent NADH-azoreductase</fullName>
        <ecNumber evidence="6">1.7.1.17</ecNumber>
    </alternativeName>
</protein>
<organism evidence="8 9">
    <name type="scientific">Paractinoplanes ferrugineus</name>
    <dbReference type="NCBI Taxonomy" id="113564"/>
    <lineage>
        <taxon>Bacteria</taxon>
        <taxon>Bacillati</taxon>
        <taxon>Actinomycetota</taxon>
        <taxon>Actinomycetes</taxon>
        <taxon>Micromonosporales</taxon>
        <taxon>Micromonosporaceae</taxon>
        <taxon>Paractinoplanes</taxon>
    </lineage>
</organism>
<feature type="binding site" evidence="6">
    <location>
        <begin position="133"/>
        <end position="136"/>
    </location>
    <ligand>
        <name>FMN</name>
        <dbReference type="ChEBI" id="CHEBI:58210"/>
    </ligand>
</feature>
<evidence type="ECO:0000313" key="8">
    <source>
        <dbReference type="EMBL" id="GIE14749.1"/>
    </source>
</evidence>
<dbReference type="GO" id="GO:0016655">
    <property type="term" value="F:oxidoreductase activity, acting on NAD(P)H, quinone or similar compound as acceptor"/>
    <property type="evidence" value="ECO:0007669"/>
    <property type="project" value="InterPro"/>
</dbReference>
<dbReference type="SUPFAM" id="SSF52218">
    <property type="entry name" value="Flavoproteins"/>
    <property type="match status" value="1"/>
</dbReference>
<comment type="similarity">
    <text evidence="6">Belongs to the azoreductase type 1 family.</text>
</comment>
<evidence type="ECO:0000256" key="1">
    <source>
        <dbReference type="ARBA" id="ARBA00022630"/>
    </source>
</evidence>
<dbReference type="PANTHER" id="PTHR43741:SF4">
    <property type="entry name" value="FMN-DEPENDENT NADH:QUINONE OXIDOREDUCTASE"/>
    <property type="match status" value="1"/>
</dbReference>
<keyword evidence="2 6" id="KW-0288">FMN</keyword>
<dbReference type="GO" id="GO:0010181">
    <property type="term" value="F:FMN binding"/>
    <property type="evidence" value="ECO:0007669"/>
    <property type="project" value="UniProtKB-UniRule"/>
</dbReference>
<keyword evidence="3 6" id="KW-0560">Oxidoreductase</keyword>
<dbReference type="Pfam" id="PF02525">
    <property type="entry name" value="Flavodoxin_2"/>
    <property type="match status" value="1"/>
</dbReference>